<dbReference type="SUPFAM" id="SSF88659">
    <property type="entry name" value="Sigma3 and sigma4 domains of RNA polymerase sigma factors"/>
    <property type="match status" value="1"/>
</dbReference>
<dbReference type="InterPro" id="IPR050239">
    <property type="entry name" value="Sigma-70_RNA_pol_init_factors"/>
</dbReference>
<dbReference type="Proteomes" id="UP000542342">
    <property type="component" value="Unassembled WGS sequence"/>
</dbReference>
<dbReference type="PANTHER" id="PTHR30603:SF47">
    <property type="entry name" value="RNA POLYMERASE SIGMA FACTOR SIGD, CHLOROPLASTIC"/>
    <property type="match status" value="1"/>
</dbReference>
<proteinExistence type="predicted"/>
<dbReference type="SUPFAM" id="SSF88946">
    <property type="entry name" value="Sigma2 domain of RNA polymerase sigma factors"/>
    <property type="match status" value="1"/>
</dbReference>
<dbReference type="InterPro" id="IPR013325">
    <property type="entry name" value="RNA_pol_sigma_r2"/>
</dbReference>
<feature type="domain" description="RNA polymerase sigma-70" evidence="6">
    <location>
        <begin position="232"/>
        <end position="258"/>
    </location>
</feature>
<dbReference type="Gene3D" id="1.10.10.10">
    <property type="entry name" value="Winged helix-like DNA-binding domain superfamily/Winged helix DNA-binding domain"/>
    <property type="match status" value="1"/>
</dbReference>
<dbReference type="PRINTS" id="PR00046">
    <property type="entry name" value="SIGMA70FCT"/>
</dbReference>
<dbReference type="PROSITE" id="PS00716">
    <property type="entry name" value="SIGMA70_2"/>
    <property type="match status" value="1"/>
</dbReference>
<dbReference type="InterPro" id="IPR013324">
    <property type="entry name" value="RNA_pol_sigma_r3/r4-like"/>
</dbReference>
<dbReference type="GO" id="GO:0006352">
    <property type="term" value="P:DNA-templated transcription initiation"/>
    <property type="evidence" value="ECO:0007669"/>
    <property type="project" value="InterPro"/>
</dbReference>
<reference evidence="7 8" key="1">
    <citation type="submission" date="2020-07" db="EMBL/GenBank/DDBJ databases">
        <title>Thermogemmata thermophila gen. nov., sp. nov., a novel moderate thermophilic planctomycete from a Kamchatka hot spring.</title>
        <authorList>
            <person name="Elcheninov A.G."/>
            <person name="Podosokorskaya O.A."/>
            <person name="Kovaleva O.L."/>
            <person name="Novikov A."/>
            <person name="Bonch-Osmolovskaya E.A."/>
            <person name="Toshchakov S.V."/>
            <person name="Kublanov I.V."/>
        </authorList>
    </citation>
    <scope>NUCLEOTIDE SEQUENCE [LARGE SCALE GENOMIC DNA]</scope>
    <source>
        <strain evidence="7 8">2918</strain>
    </source>
</reference>
<dbReference type="InterPro" id="IPR014284">
    <property type="entry name" value="RNA_pol_sigma-70_dom"/>
</dbReference>
<feature type="region of interest" description="Disordered" evidence="5">
    <location>
        <begin position="172"/>
        <end position="196"/>
    </location>
</feature>
<dbReference type="Gene3D" id="1.20.120.1810">
    <property type="match status" value="1"/>
</dbReference>
<dbReference type="AlphaFoldDB" id="A0A7V8VCP5"/>
<dbReference type="InterPro" id="IPR036388">
    <property type="entry name" value="WH-like_DNA-bd_sf"/>
</dbReference>
<evidence type="ECO:0000256" key="4">
    <source>
        <dbReference type="ARBA" id="ARBA00023163"/>
    </source>
</evidence>
<accession>A0A7V8VCP5</accession>
<dbReference type="GO" id="GO:0016987">
    <property type="term" value="F:sigma factor activity"/>
    <property type="evidence" value="ECO:0007669"/>
    <property type="project" value="UniProtKB-KW"/>
</dbReference>
<evidence type="ECO:0000256" key="2">
    <source>
        <dbReference type="ARBA" id="ARBA00023082"/>
    </source>
</evidence>
<keyword evidence="2" id="KW-0731">Sigma factor</keyword>
<organism evidence="7 8">
    <name type="scientific">Thermogemmata fonticola</name>
    <dbReference type="NCBI Taxonomy" id="2755323"/>
    <lineage>
        <taxon>Bacteria</taxon>
        <taxon>Pseudomonadati</taxon>
        <taxon>Planctomycetota</taxon>
        <taxon>Planctomycetia</taxon>
        <taxon>Gemmatales</taxon>
        <taxon>Gemmataceae</taxon>
        <taxon>Thermogemmata</taxon>
    </lineage>
</organism>
<dbReference type="GO" id="GO:0003677">
    <property type="term" value="F:DNA binding"/>
    <property type="evidence" value="ECO:0007669"/>
    <property type="project" value="UniProtKB-KW"/>
</dbReference>
<evidence type="ECO:0000313" key="7">
    <source>
        <dbReference type="EMBL" id="MBA2225589.1"/>
    </source>
</evidence>
<evidence type="ECO:0000256" key="5">
    <source>
        <dbReference type="SAM" id="MobiDB-lite"/>
    </source>
</evidence>
<dbReference type="NCBIfam" id="TIGR02937">
    <property type="entry name" value="sigma70-ECF"/>
    <property type="match status" value="1"/>
</dbReference>
<evidence type="ECO:0000256" key="1">
    <source>
        <dbReference type="ARBA" id="ARBA00023015"/>
    </source>
</evidence>
<dbReference type="Pfam" id="PF04542">
    <property type="entry name" value="Sigma70_r2"/>
    <property type="match status" value="1"/>
</dbReference>
<comment type="caution">
    <text evidence="7">The sequence shown here is derived from an EMBL/GenBank/DDBJ whole genome shotgun (WGS) entry which is preliminary data.</text>
</comment>
<keyword evidence="1" id="KW-0805">Transcription regulation</keyword>
<dbReference type="InterPro" id="IPR000943">
    <property type="entry name" value="RNA_pol_sigma70"/>
</dbReference>
<dbReference type="PANTHER" id="PTHR30603">
    <property type="entry name" value="RNA POLYMERASE SIGMA FACTOR RPO"/>
    <property type="match status" value="1"/>
</dbReference>
<keyword evidence="8" id="KW-1185">Reference proteome</keyword>
<dbReference type="InterPro" id="IPR007630">
    <property type="entry name" value="RNA_pol_sigma70_r4"/>
</dbReference>
<dbReference type="RefSeq" id="WP_194537003.1">
    <property type="nucleotide sequence ID" value="NZ_JACEFB010000002.1"/>
</dbReference>
<name>A0A7V8VCP5_9BACT</name>
<gene>
    <name evidence="7" type="ORF">H0921_05360</name>
</gene>
<protein>
    <submittedName>
        <fullName evidence="7">Sigma-70 family RNA polymerase sigma factor</fullName>
    </submittedName>
</protein>
<keyword evidence="3" id="KW-0238">DNA-binding</keyword>
<dbReference type="EMBL" id="JACEFB010000002">
    <property type="protein sequence ID" value="MBA2225589.1"/>
    <property type="molecule type" value="Genomic_DNA"/>
</dbReference>
<dbReference type="Pfam" id="PF04545">
    <property type="entry name" value="Sigma70_r4"/>
    <property type="match status" value="1"/>
</dbReference>
<sequence>MPAHTTSTRRVSRRNRLPAYVFHPSFREKTAIQQYDPAPLLKDTSDTQQPFMPDELTREFARRMHYAAYRAHQSTQEATRQRWLDAYYQLRDRIVLGNRKLIFRAVRRRVLQASHTDDFISDCHIVLIHAVAAFNPWLNIRFSTYAYTCLVRALSRQNQRLATDRLSQALSFDSLPDGEPNVPAATPSPASEPRSSLPIDEFLRHDHPLLTDREKAILKLRFGWGDNGGAPTLEQVGRSVGLSKERVRQVQAVALHKLRAALIQR</sequence>
<evidence type="ECO:0000313" key="8">
    <source>
        <dbReference type="Proteomes" id="UP000542342"/>
    </source>
</evidence>
<evidence type="ECO:0000256" key="3">
    <source>
        <dbReference type="ARBA" id="ARBA00023125"/>
    </source>
</evidence>
<dbReference type="InterPro" id="IPR007627">
    <property type="entry name" value="RNA_pol_sigma70_r2"/>
</dbReference>
<keyword evidence="4" id="KW-0804">Transcription</keyword>
<evidence type="ECO:0000259" key="6">
    <source>
        <dbReference type="PROSITE" id="PS00716"/>
    </source>
</evidence>